<reference evidence="2 3" key="1">
    <citation type="submission" date="2018-08" db="EMBL/GenBank/DDBJ databases">
        <title>Pseudooceanicola sediminis CY03 in the family Rhodobacteracea.</title>
        <authorList>
            <person name="Zhang Y.-J."/>
        </authorList>
    </citation>
    <scope>NUCLEOTIDE SEQUENCE [LARGE SCALE GENOMIC DNA]</scope>
    <source>
        <strain evidence="2 3">CY03</strain>
    </source>
</reference>
<name>A0A399J203_9RHOB</name>
<sequence>MTLSVSENGQGGQKPPNSLKTFKKSRRYPNGTYVGIRAVRFSPGRAHDRIGLGPSELWAGTAPHHEKTHVDRMGEVRLWPMRAPLSAPDQMPRL</sequence>
<keyword evidence="3" id="KW-1185">Reference proteome</keyword>
<dbReference type="EMBL" id="QWJJ01000005">
    <property type="protein sequence ID" value="RII39463.1"/>
    <property type="molecule type" value="Genomic_DNA"/>
</dbReference>
<dbReference type="Proteomes" id="UP000265848">
    <property type="component" value="Unassembled WGS sequence"/>
</dbReference>
<accession>A0A399J203</accession>
<dbReference type="AlphaFoldDB" id="A0A399J203"/>
<comment type="caution">
    <text evidence="2">The sequence shown here is derived from an EMBL/GenBank/DDBJ whole genome shotgun (WGS) entry which is preliminary data.</text>
</comment>
<evidence type="ECO:0000256" key="1">
    <source>
        <dbReference type="SAM" id="MobiDB-lite"/>
    </source>
</evidence>
<gene>
    <name evidence="2" type="ORF">DL237_07425</name>
</gene>
<organism evidence="2 3">
    <name type="scientific">Pseudooceanicola sediminis</name>
    <dbReference type="NCBI Taxonomy" id="2211117"/>
    <lineage>
        <taxon>Bacteria</taxon>
        <taxon>Pseudomonadati</taxon>
        <taxon>Pseudomonadota</taxon>
        <taxon>Alphaproteobacteria</taxon>
        <taxon>Rhodobacterales</taxon>
        <taxon>Paracoccaceae</taxon>
        <taxon>Pseudooceanicola</taxon>
    </lineage>
</organism>
<evidence type="ECO:0000313" key="2">
    <source>
        <dbReference type="EMBL" id="RII39463.1"/>
    </source>
</evidence>
<proteinExistence type="predicted"/>
<feature type="region of interest" description="Disordered" evidence="1">
    <location>
        <begin position="1"/>
        <end position="26"/>
    </location>
</feature>
<evidence type="ECO:0000313" key="3">
    <source>
        <dbReference type="Proteomes" id="UP000265848"/>
    </source>
</evidence>
<protein>
    <submittedName>
        <fullName evidence="2">Uncharacterized protein</fullName>
    </submittedName>
</protein>